<keyword evidence="5" id="KW-1185">Reference proteome</keyword>
<dbReference type="EMBL" id="FOCG01000001">
    <property type="protein sequence ID" value="SEM56111.1"/>
    <property type="molecule type" value="Genomic_DNA"/>
</dbReference>
<dbReference type="InterPro" id="IPR002508">
    <property type="entry name" value="MurNAc-LAA_cat"/>
</dbReference>
<proteinExistence type="predicted"/>
<accession>A0A1H7ZD06</accession>
<dbReference type="InterPro" id="IPR013783">
    <property type="entry name" value="Ig-like_fold"/>
</dbReference>
<dbReference type="SUPFAM" id="SSF53187">
    <property type="entry name" value="Zn-dependent exopeptidases"/>
    <property type="match status" value="1"/>
</dbReference>
<reference evidence="4 5" key="1">
    <citation type="submission" date="2016-10" db="EMBL/GenBank/DDBJ databases">
        <authorList>
            <person name="de Groot N.N."/>
        </authorList>
    </citation>
    <scope>NUCLEOTIDE SEQUENCE [LARGE SCALE GENOMIC DNA]</scope>
    <source>
        <strain evidence="4 5">CGMCC 1.5070</strain>
    </source>
</reference>
<dbReference type="GO" id="GO:0009253">
    <property type="term" value="P:peptidoglycan catabolic process"/>
    <property type="evidence" value="ECO:0007669"/>
    <property type="project" value="InterPro"/>
</dbReference>
<protein>
    <submittedName>
        <fullName evidence="4">N-acetylmuramoyl-L-alanine amidase</fullName>
    </submittedName>
</protein>
<dbReference type="GO" id="GO:0008745">
    <property type="term" value="F:N-acetylmuramoyl-L-alanine amidase activity"/>
    <property type="evidence" value="ECO:0007669"/>
    <property type="project" value="InterPro"/>
</dbReference>
<dbReference type="PANTHER" id="PTHR30404:SF0">
    <property type="entry name" value="N-ACETYLMURAMOYL-L-ALANINE AMIDASE AMIC"/>
    <property type="match status" value="1"/>
</dbReference>
<evidence type="ECO:0000256" key="2">
    <source>
        <dbReference type="SAM" id="SignalP"/>
    </source>
</evidence>
<evidence type="ECO:0000313" key="4">
    <source>
        <dbReference type="EMBL" id="SEM56111.1"/>
    </source>
</evidence>
<feature type="domain" description="MurNAc-LAA" evidence="3">
    <location>
        <begin position="484"/>
        <end position="591"/>
    </location>
</feature>
<evidence type="ECO:0000313" key="5">
    <source>
        <dbReference type="Proteomes" id="UP000199158"/>
    </source>
</evidence>
<name>A0A1H7ZD06_9FIRM</name>
<dbReference type="InterPro" id="IPR050695">
    <property type="entry name" value="N-acetylmuramoyl_amidase_3"/>
</dbReference>
<organism evidence="4 5">
    <name type="scientific">Hydrogenoanaerobacterium saccharovorans</name>
    <dbReference type="NCBI Taxonomy" id="474960"/>
    <lineage>
        <taxon>Bacteria</taxon>
        <taxon>Bacillati</taxon>
        <taxon>Bacillota</taxon>
        <taxon>Clostridia</taxon>
        <taxon>Eubacteriales</taxon>
        <taxon>Oscillospiraceae</taxon>
        <taxon>Hydrogenoanaerobacterium</taxon>
    </lineage>
</organism>
<dbReference type="GO" id="GO:0030288">
    <property type="term" value="C:outer membrane-bounded periplasmic space"/>
    <property type="evidence" value="ECO:0007669"/>
    <property type="project" value="TreeGrafter"/>
</dbReference>
<dbReference type="Gene3D" id="3.40.630.40">
    <property type="entry name" value="Zn-dependent exopeptidases"/>
    <property type="match status" value="1"/>
</dbReference>
<evidence type="ECO:0000259" key="3">
    <source>
        <dbReference type="SMART" id="SM00646"/>
    </source>
</evidence>
<feature type="chain" id="PRO_5011474344" evidence="2">
    <location>
        <begin position="29"/>
        <end position="595"/>
    </location>
</feature>
<dbReference type="CDD" id="cd02696">
    <property type="entry name" value="MurNAc-LAA"/>
    <property type="match status" value="1"/>
</dbReference>
<dbReference type="Pfam" id="PF01520">
    <property type="entry name" value="Amidase_3"/>
    <property type="match status" value="1"/>
</dbReference>
<evidence type="ECO:0000256" key="1">
    <source>
        <dbReference type="ARBA" id="ARBA00022801"/>
    </source>
</evidence>
<feature type="signal peptide" evidence="2">
    <location>
        <begin position="1"/>
        <end position="28"/>
    </location>
</feature>
<dbReference type="RefSeq" id="WP_092751455.1">
    <property type="nucleotide sequence ID" value="NZ_FOCG01000001.1"/>
</dbReference>
<dbReference type="Proteomes" id="UP000199158">
    <property type="component" value="Unassembled WGS sequence"/>
</dbReference>
<dbReference type="OrthoDB" id="9772024at2"/>
<dbReference type="STRING" id="474960.SAMN05216180_0582"/>
<keyword evidence="2" id="KW-0732">Signal</keyword>
<sequence>MNKIIKKTAAVLTAACLAVGGLSVQALAASEYNDFDYITNHVSIWVPQKLNITRPSKNVKTSATAYYITGNSSPEYELYMNGETVENRGKSGTFGVYVSLDAGENVFEFTQENGAAKAVTITQGKGYSVDIPTTNKVSSMFPSYDVGELAGTTVTLQCVGPAGANITATINGSSYQMRQVAAAQTGIPATFKAEYSVPSVDKTTNLGNVKYTMSYNGMNKTFTSGGKLYAGGDTLLVQVADTSSSIFTEGKSNSKFITTAKIGATDYVVDSNSSMYKLGMGGWIYKNTTKPITGGTSDNVVSNVSYKNTAHGERFIFTGTAQPVVTTSRSEDEISITMHHTTGVDSVSTENSKLFTDASVSESGGDTVITFSRNTDYDLWGYVVEYKDNVTTLYCKYKPTLSGDSSKPLAGILVALDAGHGGSDPGALGVMNGLGISESDITANTAIAVKKRLESLGAEVLLEGSGVTKKTKADYVERMMPAYTNKADFFISLHCNSIGTNQNGLKPNGIEIYYYENIAKSFSNTLLSHMVTETGRASRGVKFTNFRVTLNSCAPSVLVEMGFVTNPTEFDDLASKRGMFNMANAIGDGLIDYLS</sequence>
<gene>
    <name evidence="4" type="ORF">SAMN05216180_0582</name>
</gene>
<keyword evidence="1" id="KW-0378">Hydrolase</keyword>
<dbReference type="PANTHER" id="PTHR30404">
    <property type="entry name" value="N-ACETYLMURAMOYL-L-ALANINE AMIDASE"/>
    <property type="match status" value="1"/>
</dbReference>
<dbReference type="AlphaFoldDB" id="A0A1H7ZD06"/>
<dbReference type="Gene3D" id="2.60.40.10">
    <property type="entry name" value="Immunoglobulins"/>
    <property type="match status" value="1"/>
</dbReference>
<dbReference type="SMART" id="SM00646">
    <property type="entry name" value="Ami_3"/>
    <property type="match status" value="1"/>
</dbReference>